<dbReference type="AlphaFoldDB" id="A0A803JFL3"/>
<dbReference type="GeneTree" id="ENSGT00390000015466"/>
<evidence type="ECO:0000256" key="7">
    <source>
        <dbReference type="ARBA" id="ARBA00023273"/>
    </source>
</evidence>
<dbReference type="AGR" id="Xenbase:XB-GENE-5749161"/>
<keyword evidence="5" id="KW-0106">Calcium</keyword>
<reference evidence="11" key="1">
    <citation type="journal article" date="2010" name="Science">
        <title>The genome of the Western clawed frog Xenopus tropicalis.</title>
        <authorList>
            <person name="Hellsten U."/>
            <person name="Harland R.M."/>
            <person name="Gilchrist M.J."/>
            <person name="Hendrix D."/>
            <person name="Jurka J."/>
            <person name="Kapitonov V."/>
            <person name="Ovcharenko I."/>
            <person name="Putnam N.H."/>
            <person name="Shu S."/>
            <person name="Taher L."/>
            <person name="Blitz I.L."/>
            <person name="Blumberg B."/>
            <person name="Dichmann D.S."/>
            <person name="Dubchak I."/>
            <person name="Amaya E."/>
            <person name="Detter J.C."/>
            <person name="Fletcher R."/>
            <person name="Gerhard D.S."/>
            <person name="Goodstein D."/>
            <person name="Graves T."/>
            <person name="Grigoriev I.V."/>
            <person name="Grimwood J."/>
            <person name="Kawashima T."/>
            <person name="Lindquist E."/>
            <person name="Lucas S.M."/>
            <person name="Mead P.E."/>
            <person name="Mitros T."/>
            <person name="Ogino H."/>
            <person name="Ohta Y."/>
            <person name="Poliakov A.V."/>
            <person name="Pollet N."/>
            <person name="Robert J."/>
            <person name="Salamov A."/>
            <person name="Sater A.K."/>
            <person name="Schmutz J."/>
            <person name="Terry A."/>
            <person name="Vize P.D."/>
            <person name="Warren W.C."/>
            <person name="Wells D."/>
            <person name="Wills A."/>
            <person name="Wilson R.K."/>
            <person name="Zimmerman L.B."/>
            <person name="Zorn A.M."/>
            <person name="Grainger R."/>
            <person name="Grammer T."/>
            <person name="Khokha M.K."/>
            <person name="Richardson P.M."/>
            <person name="Rokhsar D.S."/>
        </authorList>
    </citation>
    <scope>NUCLEOTIDE SEQUENCE [LARGE SCALE GENOMIC DNA]</scope>
    <source>
        <strain evidence="11">Nigerian</strain>
    </source>
</reference>
<keyword evidence="4" id="KW-0677">Repeat</keyword>
<comment type="subcellular location">
    <subcellularLocation>
        <location evidence="1">Cell projection</location>
        <location evidence="1">Cilium membrane</location>
        <topology evidence="1">Peripheral membrane protein</topology>
        <orientation evidence="1">Cytoplasmic side</orientation>
    </subcellularLocation>
</comment>
<protein>
    <recommendedName>
        <fullName evidence="8">EF-hand calcium-binding domain-containing protein 7</fullName>
    </recommendedName>
</protein>
<dbReference type="SUPFAM" id="SSF47473">
    <property type="entry name" value="EF-hand"/>
    <property type="match status" value="2"/>
</dbReference>
<dbReference type="GO" id="GO:0005509">
    <property type="term" value="F:calcium ion binding"/>
    <property type="evidence" value="ECO:0007669"/>
    <property type="project" value="InterPro"/>
</dbReference>
<dbReference type="Gene3D" id="1.10.238.10">
    <property type="entry name" value="EF-hand"/>
    <property type="match status" value="2"/>
</dbReference>
<dbReference type="GO" id="GO:0098797">
    <property type="term" value="C:plasma membrane protein complex"/>
    <property type="evidence" value="ECO:0000318"/>
    <property type="project" value="GO_Central"/>
</dbReference>
<dbReference type="GO" id="GO:0060170">
    <property type="term" value="C:ciliary membrane"/>
    <property type="evidence" value="ECO:0000318"/>
    <property type="project" value="GO_Central"/>
</dbReference>
<dbReference type="Xenbase" id="XB-GENE-5749161">
    <property type="gene designation" value="efcab7"/>
</dbReference>
<keyword evidence="2" id="KW-1003">Cell membrane</keyword>
<feature type="compositionally biased region" description="Low complexity" evidence="9">
    <location>
        <begin position="231"/>
        <end position="240"/>
    </location>
</feature>
<gene>
    <name evidence="13 14" type="primary">efcab7</name>
    <name evidence="11" type="synonym">pgm1</name>
</gene>
<dbReference type="GO" id="GO:1903569">
    <property type="term" value="P:positive regulation of protein localization to ciliary membrane"/>
    <property type="evidence" value="ECO:0000318"/>
    <property type="project" value="GO_Central"/>
</dbReference>
<proteinExistence type="predicted"/>
<dbReference type="RefSeq" id="XP_012816986.2">
    <property type="nucleotide sequence ID" value="XM_012961532.3"/>
</dbReference>
<reference evidence="13" key="3">
    <citation type="submission" date="2025-04" db="UniProtKB">
        <authorList>
            <consortium name="RefSeq"/>
        </authorList>
    </citation>
    <scope>IDENTIFICATION</scope>
    <source>
        <strain evidence="13">Nigerian</strain>
        <tissue evidence="13">Liver and blood</tissue>
    </source>
</reference>
<feature type="compositionally biased region" description="Polar residues" evidence="9">
    <location>
        <begin position="47"/>
        <end position="56"/>
    </location>
</feature>
<dbReference type="OrthoDB" id="26525at2759"/>
<evidence type="ECO:0000256" key="8">
    <source>
        <dbReference type="ARBA" id="ARBA00069151"/>
    </source>
</evidence>
<dbReference type="OMA" id="KTIDKYW"/>
<dbReference type="InterPro" id="IPR002048">
    <property type="entry name" value="EF_hand_dom"/>
</dbReference>
<evidence type="ECO:0000313" key="14">
    <source>
        <dbReference type="Xenbase" id="XB-GENE-5749161"/>
    </source>
</evidence>
<organism evidence="11">
    <name type="scientific">Xenopus tropicalis</name>
    <name type="common">Western clawed frog</name>
    <name type="synonym">Silurana tropicalis</name>
    <dbReference type="NCBI Taxonomy" id="8364"/>
    <lineage>
        <taxon>Eukaryota</taxon>
        <taxon>Metazoa</taxon>
        <taxon>Chordata</taxon>
        <taxon>Craniata</taxon>
        <taxon>Vertebrata</taxon>
        <taxon>Euteleostomi</taxon>
        <taxon>Amphibia</taxon>
        <taxon>Batrachia</taxon>
        <taxon>Anura</taxon>
        <taxon>Pipoidea</taxon>
        <taxon>Pipidae</taxon>
        <taxon>Xenopodinae</taxon>
        <taxon>Xenopus</taxon>
        <taxon>Silurana</taxon>
    </lineage>
</organism>
<dbReference type="Ensembl" id="ENSXETT00000122641">
    <property type="protein sequence ID" value="ENSXETP00000106717"/>
    <property type="gene ID" value="ENSXETG00000010833"/>
</dbReference>
<evidence type="ECO:0000256" key="3">
    <source>
        <dbReference type="ARBA" id="ARBA00022723"/>
    </source>
</evidence>
<keyword evidence="3" id="KW-0479">Metal-binding</keyword>
<name>A0A803JFL3_XENTR</name>
<dbReference type="SMART" id="SM00054">
    <property type="entry name" value="EFh"/>
    <property type="match status" value="3"/>
</dbReference>
<dbReference type="Proteomes" id="UP000008143">
    <property type="component" value="Chromosome 4"/>
</dbReference>
<keyword evidence="12" id="KW-1185">Reference proteome</keyword>
<dbReference type="PANTHER" id="PTHR46819">
    <property type="entry name" value="EF-HAND CALCIUM-BINDING DOMAIN-CONTAINING PROTEIN 7"/>
    <property type="match status" value="1"/>
</dbReference>
<dbReference type="Reactome" id="R-XTR-5635838">
    <property type="pathway name" value="Activation of SMO"/>
</dbReference>
<dbReference type="Bgee" id="ENSXETG00000010833">
    <property type="expression patterns" value="Expressed in skeletal muscle tissue and 14 other cell types or tissues"/>
</dbReference>
<reference evidence="11" key="2">
    <citation type="submission" date="2021-03" db="UniProtKB">
        <authorList>
            <consortium name="Ensembl"/>
        </authorList>
    </citation>
    <scope>IDENTIFICATION</scope>
</reference>
<dbReference type="InterPro" id="IPR018247">
    <property type="entry name" value="EF_Hand_1_Ca_BS"/>
</dbReference>
<evidence type="ECO:0000313" key="13">
    <source>
        <dbReference type="RefSeq" id="XP_012816986.2"/>
    </source>
</evidence>
<evidence type="ECO:0000313" key="12">
    <source>
        <dbReference type="Proteomes" id="UP000008143"/>
    </source>
</evidence>
<evidence type="ECO:0000256" key="5">
    <source>
        <dbReference type="ARBA" id="ARBA00022837"/>
    </source>
</evidence>
<dbReference type="CTD" id="84455"/>
<keyword evidence="7" id="KW-0966">Cell projection</keyword>
<evidence type="ECO:0000313" key="11">
    <source>
        <dbReference type="Ensembl" id="ENSXETP00000106717"/>
    </source>
</evidence>
<evidence type="ECO:0000256" key="2">
    <source>
        <dbReference type="ARBA" id="ARBA00022475"/>
    </source>
</evidence>
<evidence type="ECO:0000256" key="9">
    <source>
        <dbReference type="SAM" id="MobiDB-lite"/>
    </source>
</evidence>
<feature type="region of interest" description="Disordered" evidence="9">
    <location>
        <begin position="38"/>
        <end position="59"/>
    </location>
</feature>
<dbReference type="PANTHER" id="PTHR46819:SF1">
    <property type="entry name" value="EF-HAND CALCIUM-BINDING DOMAIN-CONTAINING PROTEIN 7"/>
    <property type="match status" value="1"/>
</dbReference>
<dbReference type="PROSITE" id="PS50222">
    <property type="entry name" value="EF_HAND_2"/>
    <property type="match status" value="1"/>
</dbReference>
<evidence type="ECO:0000256" key="4">
    <source>
        <dbReference type="ARBA" id="ARBA00022737"/>
    </source>
</evidence>
<dbReference type="FunFam" id="1.10.238.10:FF:000193">
    <property type="entry name" value="EF-hand calcium-binding domain-containing protein 7"/>
    <property type="match status" value="1"/>
</dbReference>
<dbReference type="Pfam" id="PF13499">
    <property type="entry name" value="EF-hand_7"/>
    <property type="match status" value="1"/>
</dbReference>
<feature type="region of interest" description="Disordered" evidence="9">
    <location>
        <begin position="208"/>
        <end position="267"/>
    </location>
</feature>
<dbReference type="GeneID" id="100494954"/>
<dbReference type="PROSITE" id="PS00018">
    <property type="entry name" value="EF_HAND_1"/>
    <property type="match status" value="1"/>
</dbReference>
<feature type="domain" description="EF-hand" evidence="10">
    <location>
        <begin position="130"/>
        <end position="165"/>
    </location>
</feature>
<evidence type="ECO:0000259" key="10">
    <source>
        <dbReference type="PROSITE" id="PS50222"/>
    </source>
</evidence>
<dbReference type="Xenbase" id="XB-GENE-948527">
    <property type="gene designation" value="pgm1"/>
</dbReference>
<dbReference type="InterPro" id="IPR011992">
    <property type="entry name" value="EF-hand-dom_pair"/>
</dbReference>
<keyword evidence="6" id="KW-0472">Membrane</keyword>
<dbReference type="InterPro" id="IPR052266">
    <property type="entry name" value="Miro-EF-hand_domain"/>
</dbReference>
<evidence type="ECO:0000256" key="1">
    <source>
        <dbReference type="ARBA" id="ARBA00004522"/>
    </source>
</evidence>
<accession>A0A803JFL3</accession>
<feature type="compositionally biased region" description="Basic and acidic residues" evidence="9">
    <location>
        <begin position="247"/>
        <end position="260"/>
    </location>
</feature>
<sequence>MPQIDFRIKPEAKQSPHRLLKLCPVNWLMANNSGSNSSLQGHKYAASEQQENQKPQQSEEEIFYLASRAAYLTVFKSSLDNITNKDQLRLVLQQTGRNPSNRVLNKYWTPRTKQLNFDDFCAILKKEKPATKNELLKAFRNIDTYNKGYILHNDLYQVLTTKGEKMSHEEVNSVFRLAEVNSNGKLDYNKFCNTFFRTSEQCAKVASERMDSNSKAKRQQFGSYIEKSPERSASPSSKSSQGNSKLYDSETSPRKAENKSSRPSSARSFKATISTVINMGIPSTRIAKLTEPNNLKNWLTTASKGCFFLEDNGDIISHHYKLQVLQKSAVHLTIKPLNLSKAEGKLSPWMSVDTALYILKENDGQADLISFTELRNKETSGWKGELGVGVYWLIPFTTGCRLRKKKKQTIKEARLVYRDENEDLVLTPEFKSALSDMFEIIDLDGNGLLSLEEYNFFEMRSSGEKCDDDAWEVCKENFETKKNELTRQGFMDLNLMEANDREGDPSDLWVTLQSMGYNKALEMTEACPFVIEVYAEKCKPRLKTVSLESSNKQLQGAVCKSAKLKGDAKSMEGYEDVIIYTYKNDTHITSVMENKSDEKLILQVNNEQSKNCISSRGLHVFAVELLPKSVMVCQHVMPLNEKQEWMYNCVQSILS</sequence>
<evidence type="ECO:0000256" key="6">
    <source>
        <dbReference type="ARBA" id="ARBA00023136"/>
    </source>
</evidence>
<dbReference type="CDD" id="cd00051">
    <property type="entry name" value="EFh"/>
    <property type="match status" value="1"/>
</dbReference>